<evidence type="ECO:0000313" key="1">
    <source>
        <dbReference type="EMBL" id="PZO72304.1"/>
    </source>
</evidence>
<gene>
    <name evidence="1" type="ORF">DI640_13095</name>
</gene>
<reference evidence="1 2" key="1">
    <citation type="submission" date="2017-08" db="EMBL/GenBank/DDBJ databases">
        <title>Infants hospitalized years apart are colonized by the same room-sourced microbial strains.</title>
        <authorList>
            <person name="Brooks B."/>
            <person name="Olm M.R."/>
            <person name="Firek B.A."/>
            <person name="Baker R."/>
            <person name="Thomas B.C."/>
            <person name="Morowitz M.J."/>
            <person name="Banfield J.F."/>
        </authorList>
    </citation>
    <scope>NUCLEOTIDE SEQUENCE [LARGE SCALE GENOMIC DNA]</scope>
    <source>
        <strain evidence="1">S2_018_000_R3_119</strain>
    </source>
</reference>
<organism evidence="1 2">
    <name type="scientific">Sphingomonas taxi</name>
    <dbReference type="NCBI Taxonomy" id="1549858"/>
    <lineage>
        <taxon>Bacteria</taxon>
        <taxon>Pseudomonadati</taxon>
        <taxon>Pseudomonadota</taxon>
        <taxon>Alphaproteobacteria</taxon>
        <taxon>Sphingomonadales</taxon>
        <taxon>Sphingomonadaceae</taxon>
        <taxon>Sphingomonas</taxon>
    </lineage>
</organism>
<dbReference type="Proteomes" id="UP000249555">
    <property type="component" value="Unassembled WGS sequence"/>
</dbReference>
<proteinExistence type="predicted"/>
<name>A0A2W4YRE1_9SPHN</name>
<evidence type="ECO:0000313" key="2">
    <source>
        <dbReference type="Proteomes" id="UP000249555"/>
    </source>
</evidence>
<comment type="caution">
    <text evidence="1">The sequence shown here is derived from an EMBL/GenBank/DDBJ whole genome shotgun (WGS) entry which is preliminary data.</text>
</comment>
<protein>
    <submittedName>
        <fullName evidence="1">Uncharacterized protein</fullName>
    </submittedName>
</protein>
<dbReference type="AlphaFoldDB" id="A0A2W4YRE1"/>
<sequence>MQSDPRNYMPDDGTYAPVWLTSRRPFDNPGKEYKTVLYGAEVDTLRNAGLRVEGLGGCKFKVTYDVMDYLSDTMNSVAEGLT</sequence>
<accession>A0A2W4YRE1</accession>
<dbReference type="EMBL" id="QFMX01000013">
    <property type="protein sequence ID" value="PZO72304.1"/>
    <property type="molecule type" value="Genomic_DNA"/>
</dbReference>